<organism evidence="2 3">
    <name type="scientific">Rasamsonia emersonii (strain ATCC 16479 / CBS 393.64 / IMI 116815)</name>
    <dbReference type="NCBI Taxonomy" id="1408163"/>
    <lineage>
        <taxon>Eukaryota</taxon>
        <taxon>Fungi</taxon>
        <taxon>Dikarya</taxon>
        <taxon>Ascomycota</taxon>
        <taxon>Pezizomycotina</taxon>
        <taxon>Eurotiomycetes</taxon>
        <taxon>Eurotiomycetidae</taxon>
        <taxon>Eurotiales</taxon>
        <taxon>Trichocomaceae</taxon>
        <taxon>Rasamsonia</taxon>
    </lineage>
</organism>
<dbReference type="EMBL" id="LASV01000029">
    <property type="protein sequence ID" value="KKA25250.1"/>
    <property type="molecule type" value="Genomic_DNA"/>
</dbReference>
<evidence type="ECO:0000256" key="1">
    <source>
        <dbReference type="SAM" id="Phobius"/>
    </source>
</evidence>
<dbReference type="RefSeq" id="XP_013331862.1">
    <property type="nucleotide sequence ID" value="XM_013476408.1"/>
</dbReference>
<reference evidence="2 3" key="1">
    <citation type="submission" date="2015-04" db="EMBL/GenBank/DDBJ databases">
        <authorList>
            <person name="Heijne W.H."/>
            <person name="Fedorova N.D."/>
            <person name="Nierman W.C."/>
            <person name="Vollebregt A.W."/>
            <person name="Zhao Z."/>
            <person name="Wu L."/>
            <person name="Kumar M."/>
            <person name="Stam H."/>
            <person name="van den Berg M.A."/>
            <person name="Pel H.J."/>
        </authorList>
    </citation>
    <scope>NUCLEOTIDE SEQUENCE [LARGE SCALE GENOMIC DNA]</scope>
    <source>
        <strain evidence="2 3">CBS 393.64</strain>
    </source>
</reference>
<keyword evidence="1" id="KW-0472">Membrane</keyword>
<dbReference type="AlphaFoldDB" id="A0A0F4Z4K2"/>
<dbReference type="OrthoDB" id="4269184at2759"/>
<evidence type="ECO:0000313" key="3">
    <source>
        <dbReference type="Proteomes" id="UP000053958"/>
    </source>
</evidence>
<dbReference type="GeneID" id="25312756"/>
<keyword evidence="3" id="KW-1185">Reference proteome</keyword>
<proteinExistence type="predicted"/>
<feature type="transmembrane region" description="Helical" evidence="1">
    <location>
        <begin position="15"/>
        <end position="35"/>
    </location>
</feature>
<feature type="transmembrane region" description="Helical" evidence="1">
    <location>
        <begin position="42"/>
        <end position="66"/>
    </location>
</feature>
<accession>A0A0F4Z4K2</accession>
<dbReference type="Proteomes" id="UP000053958">
    <property type="component" value="Unassembled WGS sequence"/>
</dbReference>
<keyword evidence="1" id="KW-1133">Transmembrane helix</keyword>
<comment type="caution">
    <text evidence="2">The sequence shown here is derived from an EMBL/GenBank/DDBJ whole genome shotgun (WGS) entry which is preliminary data.</text>
</comment>
<keyword evidence="1" id="KW-0812">Transmembrane</keyword>
<evidence type="ECO:0000313" key="2">
    <source>
        <dbReference type="EMBL" id="KKA25250.1"/>
    </source>
</evidence>
<name>A0A0F4Z4K2_RASE3</name>
<gene>
    <name evidence="2" type="ORF">T310_0702</name>
</gene>
<sequence>MPQTLYDRPYSEATHVLALFIPCFAGVLSQSLLGIESPVTRIFFAIFFILQLVLVLINPDICIWFTRTNPDGTNVRLKRPLVGFKRYETQVGFTGGYEVRLRKSEKGLAHNWQNINSSYTPYETSLVNSLVIDKG</sequence>
<protein>
    <submittedName>
        <fullName evidence="2">Uncharacterized protein</fullName>
    </submittedName>
</protein>